<gene>
    <name evidence="1" type="ORF">GLAREA_03289</name>
</gene>
<keyword evidence="2" id="KW-1185">Reference proteome</keyword>
<accession>S3CQI8</accession>
<evidence type="ECO:0000313" key="2">
    <source>
        <dbReference type="Proteomes" id="UP000016922"/>
    </source>
</evidence>
<organism evidence="1 2">
    <name type="scientific">Glarea lozoyensis (strain ATCC 20868 / MF5171)</name>
    <dbReference type="NCBI Taxonomy" id="1116229"/>
    <lineage>
        <taxon>Eukaryota</taxon>
        <taxon>Fungi</taxon>
        <taxon>Dikarya</taxon>
        <taxon>Ascomycota</taxon>
        <taxon>Pezizomycotina</taxon>
        <taxon>Leotiomycetes</taxon>
        <taxon>Helotiales</taxon>
        <taxon>Helotiaceae</taxon>
        <taxon>Glarea</taxon>
    </lineage>
</organism>
<dbReference type="KEGG" id="glz:GLAREA_03289"/>
<dbReference type="RefSeq" id="XP_008086564.1">
    <property type="nucleotide sequence ID" value="XM_008088373.1"/>
</dbReference>
<dbReference type="HOGENOM" id="CLU_2291981_0_0_1"/>
<dbReference type="EMBL" id="KE145370">
    <property type="protein sequence ID" value="EPE27374.1"/>
    <property type="molecule type" value="Genomic_DNA"/>
</dbReference>
<protein>
    <submittedName>
        <fullName evidence="1">Uncharacterized protein</fullName>
    </submittedName>
</protein>
<evidence type="ECO:0000313" key="1">
    <source>
        <dbReference type="EMBL" id="EPE27374.1"/>
    </source>
</evidence>
<name>S3CQI8_GLAL2</name>
<proteinExistence type="predicted"/>
<dbReference type="Proteomes" id="UP000016922">
    <property type="component" value="Unassembled WGS sequence"/>
</dbReference>
<dbReference type="GeneID" id="19462344"/>
<sequence>MSVSTSSSRDLTRFGGINWFKDGPNGEKNKTGKEMFQHFVNCIDVGVAKENLHKHMQKEFPSENWTPNAITLVLKIENLPYDPWDFPPQKDVEIDKIGDEI</sequence>
<dbReference type="AlphaFoldDB" id="S3CQI8"/>
<reference evidence="1 2" key="1">
    <citation type="journal article" date="2013" name="BMC Genomics">
        <title>Genomics-driven discovery of the pneumocandin biosynthetic gene cluster in the fungus Glarea lozoyensis.</title>
        <authorList>
            <person name="Chen L."/>
            <person name="Yue Q."/>
            <person name="Zhang X."/>
            <person name="Xiang M."/>
            <person name="Wang C."/>
            <person name="Li S."/>
            <person name="Che Y."/>
            <person name="Ortiz-Lopez F.J."/>
            <person name="Bills G.F."/>
            <person name="Liu X."/>
            <person name="An Z."/>
        </authorList>
    </citation>
    <scope>NUCLEOTIDE SEQUENCE [LARGE SCALE GENOMIC DNA]</scope>
    <source>
        <strain evidence="2">ATCC 20868 / MF5171</strain>
    </source>
</reference>